<reference evidence="1 2" key="1">
    <citation type="submission" date="2024-04" db="EMBL/GenBank/DDBJ databases">
        <authorList>
            <person name="Waldvogel A.-M."/>
            <person name="Schoenle A."/>
        </authorList>
    </citation>
    <scope>NUCLEOTIDE SEQUENCE [LARGE SCALE GENOMIC DNA]</scope>
</reference>
<evidence type="ECO:0000313" key="2">
    <source>
        <dbReference type="Proteomes" id="UP001497482"/>
    </source>
</evidence>
<organism evidence="1 2">
    <name type="scientific">Knipowitschia caucasica</name>
    <name type="common">Caucasian dwarf goby</name>
    <name type="synonym">Pomatoschistus caucasicus</name>
    <dbReference type="NCBI Taxonomy" id="637954"/>
    <lineage>
        <taxon>Eukaryota</taxon>
        <taxon>Metazoa</taxon>
        <taxon>Chordata</taxon>
        <taxon>Craniata</taxon>
        <taxon>Vertebrata</taxon>
        <taxon>Euteleostomi</taxon>
        <taxon>Actinopterygii</taxon>
        <taxon>Neopterygii</taxon>
        <taxon>Teleostei</taxon>
        <taxon>Neoteleostei</taxon>
        <taxon>Acanthomorphata</taxon>
        <taxon>Gobiaria</taxon>
        <taxon>Gobiiformes</taxon>
        <taxon>Gobioidei</taxon>
        <taxon>Gobiidae</taxon>
        <taxon>Gobiinae</taxon>
        <taxon>Knipowitschia</taxon>
    </lineage>
</organism>
<gene>
    <name evidence="1" type="ORF">KC01_LOCUS7497</name>
</gene>
<accession>A0AAV2JHH1</accession>
<dbReference type="AlphaFoldDB" id="A0AAV2JHH1"/>
<sequence length="86" mass="9413">MSPTAAQKVNPATEEMEGHITLRRTIPFKVPAIGKQPDPPGSEVDRPARFRARAAWFRGRPVGLRGVNTSISCVGSPIVLPILQRR</sequence>
<name>A0AAV2JHH1_KNICA</name>
<evidence type="ECO:0000313" key="1">
    <source>
        <dbReference type="EMBL" id="CAL1576036.1"/>
    </source>
</evidence>
<protein>
    <submittedName>
        <fullName evidence="1">Uncharacterized protein</fullName>
    </submittedName>
</protein>
<keyword evidence="2" id="KW-1185">Reference proteome</keyword>
<dbReference type="EMBL" id="OZ035834">
    <property type="protein sequence ID" value="CAL1576036.1"/>
    <property type="molecule type" value="Genomic_DNA"/>
</dbReference>
<proteinExistence type="predicted"/>
<dbReference type="Proteomes" id="UP001497482">
    <property type="component" value="Chromosome 12"/>
</dbReference>